<dbReference type="NCBIfam" id="TIGR00042">
    <property type="entry name" value="RdgB/HAM1 family non-canonical purine NTP pyrophosphatase"/>
    <property type="match status" value="1"/>
</dbReference>
<dbReference type="EC" id="3.6.1.66" evidence="10"/>
<protein>
    <recommendedName>
        <fullName evidence="10">dITP/XTP pyrophosphatase</fullName>
        <ecNumber evidence="10">3.6.1.66</ecNumber>
    </recommendedName>
    <alternativeName>
        <fullName evidence="10">Non-canonical purine NTP pyrophosphatase</fullName>
    </alternativeName>
    <alternativeName>
        <fullName evidence="10">Non-standard purine NTP pyrophosphatase</fullName>
    </alternativeName>
    <alternativeName>
        <fullName evidence="10">Nucleoside-triphosphate diphosphatase</fullName>
    </alternativeName>
    <alternativeName>
        <fullName evidence="10">Nucleoside-triphosphate pyrophosphatase</fullName>
        <shortName evidence="10">NTPase</shortName>
    </alternativeName>
</protein>
<feature type="binding site" evidence="10">
    <location>
        <begin position="180"/>
        <end position="181"/>
    </location>
    <ligand>
        <name>substrate</name>
    </ligand>
</feature>
<feature type="binding site" evidence="10">
    <location>
        <begin position="152"/>
        <end position="155"/>
    </location>
    <ligand>
        <name>substrate</name>
    </ligand>
</feature>
<feature type="active site" description="Proton acceptor" evidence="10">
    <location>
        <position position="69"/>
    </location>
</feature>
<evidence type="ECO:0000313" key="12">
    <source>
        <dbReference type="EMBL" id="OCL25352.1"/>
    </source>
</evidence>
<sequence length="194" mass="21634">MKLFLATGNQHKIEEMEKILADTDIEILSKNDIDAMPEVIEDQDTFIGNSLKKARKIAEYTGMSTIADDSGLVVEALGGQPGVYSARFAGEHATDQENNQKLLELLKDTPLEERKAYFICAMSFVSVEGEEYTVTGKCHGHITFNALGEEGFGYDPLFIPKGYKKSFAQLGSEVKNKISHRAKALEKMKEYLMK</sequence>
<comment type="caution">
    <text evidence="10">Lacks conserved residue(s) required for the propagation of feature annotation.</text>
</comment>
<feature type="binding site" evidence="10">
    <location>
        <position position="70"/>
    </location>
    <ligand>
        <name>substrate</name>
    </ligand>
</feature>
<dbReference type="OrthoDB" id="9807456at2"/>
<keyword evidence="4 10" id="KW-0547">Nucleotide-binding</keyword>
<dbReference type="GO" id="GO:0036222">
    <property type="term" value="F:XTP diphosphatase activity"/>
    <property type="evidence" value="ECO:0007669"/>
    <property type="project" value="UniProtKB-UniRule"/>
</dbReference>
<evidence type="ECO:0000256" key="11">
    <source>
        <dbReference type="RuleBase" id="RU003781"/>
    </source>
</evidence>
<evidence type="ECO:0000256" key="1">
    <source>
        <dbReference type="ARBA" id="ARBA00008023"/>
    </source>
</evidence>
<dbReference type="SUPFAM" id="SSF52972">
    <property type="entry name" value="ITPase-like"/>
    <property type="match status" value="1"/>
</dbReference>
<dbReference type="GO" id="GO:0005829">
    <property type="term" value="C:cytosol"/>
    <property type="evidence" value="ECO:0007669"/>
    <property type="project" value="TreeGrafter"/>
</dbReference>
<comment type="caution">
    <text evidence="12">The sequence shown here is derived from an EMBL/GenBank/DDBJ whole genome shotgun (WGS) entry which is preliminary data.</text>
</comment>
<evidence type="ECO:0000256" key="8">
    <source>
        <dbReference type="ARBA" id="ARBA00051875"/>
    </source>
</evidence>
<dbReference type="Proteomes" id="UP000093514">
    <property type="component" value="Unassembled WGS sequence"/>
</dbReference>
<evidence type="ECO:0000256" key="5">
    <source>
        <dbReference type="ARBA" id="ARBA00022801"/>
    </source>
</evidence>
<evidence type="ECO:0000256" key="2">
    <source>
        <dbReference type="ARBA" id="ARBA00011738"/>
    </source>
</evidence>
<dbReference type="InterPro" id="IPR029001">
    <property type="entry name" value="ITPase-like_fam"/>
</dbReference>
<evidence type="ECO:0000313" key="13">
    <source>
        <dbReference type="Proteomes" id="UP000093514"/>
    </source>
</evidence>
<dbReference type="PANTHER" id="PTHR11067:SF9">
    <property type="entry name" value="INOSINE TRIPHOSPHATE PYROPHOSPHATASE"/>
    <property type="match status" value="1"/>
</dbReference>
<dbReference type="EMBL" id="LWDV01000010">
    <property type="protein sequence ID" value="OCL25352.1"/>
    <property type="molecule type" value="Genomic_DNA"/>
</dbReference>
<dbReference type="Gene3D" id="3.90.950.10">
    <property type="match status" value="1"/>
</dbReference>
<keyword evidence="7 10" id="KW-0546">Nucleotide metabolism</keyword>
<dbReference type="GO" id="GO:0046872">
    <property type="term" value="F:metal ion binding"/>
    <property type="evidence" value="ECO:0007669"/>
    <property type="project" value="UniProtKB-KW"/>
</dbReference>
<dbReference type="GO" id="GO:0036220">
    <property type="term" value="F:ITP diphosphatase activity"/>
    <property type="evidence" value="ECO:0007669"/>
    <property type="project" value="UniProtKB-UniRule"/>
</dbReference>
<dbReference type="GO" id="GO:0035870">
    <property type="term" value="F:dITP diphosphatase activity"/>
    <property type="evidence" value="ECO:0007669"/>
    <property type="project" value="UniProtKB-UniRule"/>
</dbReference>
<dbReference type="FunFam" id="3.90.950.10:FF:000001">
    <property type="entry name" value="dITP/XTP pyrophosphatase"/>
    <property type="match status" value="1"/>
</dbReference>
<comment type="similarity">
    <text evidence="1 10 11">Belongs to the HAM1 NTPase family.</text>
</comment>
<dbReference type="GO" id="GO:0009146">
    <property type="term" value="P:purine nucleoside triphosphate catabolic process"/>
    <property type="evidence" value="ECO:0007669"/>
    <property type="project" value="UniProtKB-UniRule"/>
</dbReference>
<feature type="binding site" evidence="10">
    <location>
        <position position="69"/>
    </location>
    <ligand>
        <name>Mg(2+)</name>
        <dbReference type="ChEBI" id="CHEBI:18420"/>
    </ligand>
</feature>
<comment type="catalytic activity">
    <reaction evidence="10">
        <text>ITP + H2O = IMP + diphosphate + H(+)</text>
        <dbReference type="Rhea" id="RHEA:29399"/>
        <dbReference type="ChEBI" id="CHEBI:15377"/>
        <dbReference type="ChEBI" id="CHEBI:15378"/>
        <dbReference type="ChEBI" id="CHEBI:33019"/>
        <dbReference type="ChEBI" id="CHEBI:58053"/>
        <dbReference type="ChEBI" id="CHEBI:61402"/>
        <dbReference type="EC" id="3.6.1.66"/>
    </reaction>
</comment>
<comment type="catalytic activity">
    <reaction evidence="9 10">
        <text>XTP + H2O = XMP + diphosphate + H(+)</text>
        <dbReference type="Rhea" id="RHEA:28610"/>
        <dbReference type="ChEBI" id="CHEBI:15377"/>
        <dbReference type="ChEBI" id="CHEBI:15378"/>
        <dbReference type="ChEBI" id="CHEBI:33019"/>
        <dbReference type="ChEBI" id="CHEBI:57464"/>
        <dbReference type="ChEBI" id="CHEBI:61314"/>
        <dbReference type="EC" id="3.6.1.66"/>
    </reaction>
</comment>
<dbReference type="Pfam" id="PF01725">
    <property type="entry name" value="Ham1p_like"/>
    <property type="match status" value="1"/>
</dbReference>
<dbReference type="AlphaFoldDB" id="A0A1C0A5E1"/>
<dbReference type="CDD" id="cd00515">
    <property type="entry name" value="HAM1"/>
    <property type="match status" value="1"/>
</dbReference>
<keyword evidence="5 10" id="KW-0378">Hydrolase</keyword>
<evidence type="ECO:0000256" key="7">
    <source>
        <dbReference type="ARBA" id="ARBA00023080"/>
    </source>
</evidence>
<feature type="binding site" evidence="10">
    <location>
        <begin position="7"/>
        <end position="12"/>
    </location>
    <ligand>
        <name>substrate</name>
    </ligand>
</feature>
<dbReference type="GO" id="GO:0009117">
    <property type="term" value="P:nucleotide metabolic process"/>
    <property type="evidence" value="ECO:0007669"/>
    <property type="project" value="UniProtKB-KW"/>
</dbReference>
<dbReference type="NCBIfam" id="NF011397">
    <property type="entry name" value="PRK14822.1"/>
    <property type="match status" value="1"/>
</dbReference>
<name>A0A1C0A5E1_9FIRM</name>
<dbReference type="InterPro" id="IPR002637">
    <property type="entry name" value="RdgB/HAM1"/>
</dbReference>
<comment type="subunit">
    <text evidence="2 10">Homodimer.</text>
</comment>
<comment type="function">
    <text evidence="10">Pyrophosphatase that catalyzes the hydrolysis of nucleoside triphosphates to their monophosphate derivatives, with a high preference for the non-canonical purine nucleotides XTP (xanthosine triphosphate), dITP (deoxyinosine triphosphate) and ITP. Seems to function as a house-cleaning enzyme that removes non-canonical purine nucleotides from the nucleotide pool, thus preventing their incorporation into DNA/RNA and avoiding chromosomal lesions.</text>
</comment>
<gene>
    <name evidence="12" type="ORF">U472_13450</name>
</gene>
<dbReference type="PANTHER" id="PTHR11067">
    <property type="entry name" value="INOSINE TRIPHOSPHATE PYROPHOSPHATASE/HAM1 PROTEIN"/>
    <property type="match status" value="1"/>
</dbReference>
<reference evidence="13" key="1">
    <citation type="submission" date="2016-07" db="EMBL/GenBank/DDBJ databases">
        <authorList>
            <person name="Florea S."/>
            <person name="Webb J.S."/>
            <person name="Jaromczyk J."/>
            <person name="Schardl C.L."/>
        </authorList>
    </citation>
    <scope>NUCLEOTIDE SEQUENCE [LARGE SCALE GENOMIC DNA]</scope>
    <source>
        <strain evidence="13">Z6</strain>
    </source>
</reference>
<dbReference type="GO" id="GO:0017111">
    <property type="term" value="F:ribonucleoside triphosphate phosphatase activity"/>
    <property type="evidence" value="ECO:0007669"/>
    <property type="project" value="InterPro"/>
</dbReference>
<evidence type="ECO:0000256" key="3">
    <source>
        <dbReference type="ARBA" id="ARBA00022723"/>
    </source>
</evidence>
<accession>A0A1C0A5E1</accession>
<proteinExistence type="inferred from homology"/>
<keyword evidence="6 10" id="KW-0460">Magnesium</keyword>
<evidence type="ECO:0000256" key="10">
    <source>
        <dbReference type="HAMAP-Rule" id="MF_01405"/>
    </source>
</evidence>
<evidence type="ECO:0000256" key="9">
    <source>
        <dbReference type="ARBA" id="ARBA00052017"/>
    </source>
</evidence>
<organism evidence="12 13">
    <name type="scientific">Orenia metallireducens</name>
    <dbReference type="NCBI Taxonomy" id="1413210"/>
    <lineage>
        <taxon>Bacteria</taxon>
        <taxon>Bacillati</taxon>
        <taxon>Bacillota</taxon>
        <taxon>Clostridia</taxon>
        <taxon>Halanaerobiales</taxon>
        <taxon>Halobacteroidaceae</taxon>
        <taxon>Orenia</taxon>
    </lineage>
</organism>
<dbReference type="GO" id="GO:0000166">
    <property type="term" value="F:nucleotide binding"/>
    <property type="evidence" value="ECO:0007669"/>
    <property type="project" value="UniProtKB-KW"/>
</dbReference>
<feature type="binding site" evidence="10">
    <location>
        <position position="175"/>
    </location>
    <ligand>
        <name>substrate</name>
    </ligand>
</feature>
<comment type="cofactor">
    <cofactor evidence="10">
        <name>Mg(2+)</name>
        <dbReference type="ChEBI" id="CHEBI:18420"/>
    </cofactor>
    <text evidence="10">Binds 1 Mg(2+) ion per subunit.</text>
</comment>
<evidence type="ECO:0000256" key="6">
    <source>
        <dbReference type="ARBA" id="ARBA00022842"/>
    </source>
</evidence>
<dbReference type="RefSeq" id="WP_068719264.1">
    <property type="nucleotide sequence ID" value="NZ_LWDV01000010.1"/>
</dbReference>
<dbReference type="InterPro" id="IPR020922">
    <property type="entry name" value="dITP/XTP_pyrophosphatase"/>
</dbReference>
<keyword evidence="3 10" id="KW-0479">Metal-binding</keyword>
<dbReference type="HAMAP" id="MF_01405">
    <property type="entry name" value="Non_canon_purine_NTPase"/>
    <property type="match status" value="1"/>
</dbReference>
<reference evidence="12 13" key="2">
    <citation type="submission" date="2016-08" db="EMBL/GenBank/DDBJ databases">
        <title>Orenia metallireducens sp. nov. strain Z6, a Novel Metal-reducing Firmicute from the Deep Subsurface.</title>
        <authorList>
            <person name="Maxim B.I."/>
            <person name="Kenneth K."/>
            <person name="Flynn T.M."/>
            <person name="Oloughlin E.J."/>
            <person name="Locke R.A."/>
            <person name="Weber J.R."/>
            <person name="Egan S.M."/>
            <person name="Mackie R.I."/>
            <person name="Cann I.K."/>
        </authorList>
    </citation>
    <scope>NUCLEOTIDE SEQUENCE [LARGE SCALE GENOMIC DNA]</scope>
    <source>
        <strain evidence="12 13">Z6</strain>
    </source>
</reference>
<comment type="catalytic activity">
    <reaction evidence="8 10">
        <text>dITP + H2O = dIMP + diphosphate + H(+)</text>
        <dbReference type="Rhea" id="RHEA:28342"/>
        <dbReference type="ChEBI" id="CHEBI:15377"/>
        <dbReference type="ChEBI" id="CHEBI:15378"/>
        <dbReference type="ChEBI" id="CHEBI:33019"/>
        <dbReference type="ChEBI" id="CHEBI:61194"/>
        <dbReference type="ChEBI" id="CHEBI:61382"/>
        <dbReference type="EC" id="3.6.1.66"/>
    </reaction>
</comment>
<keyword evidence="13" id="KW-1185">Reference proteome</keyword>
<evidence type="ECO:0000256" key="4">
    <source>
        <dbReference type="ARBA" id="ARBA00022741"/>
    </source>
</evidence>